<name>A0AAD8IQK6_9APIA</name>
<dbReference type="GO" id="GO:0009903">
    <property type="term" value="P:chloroplast avoidance movement"/>
    <property type="evidence" value="ECO:0007669"/>
    <property type="project" value="TreeGrafter"/>
</dbReference>
<sequence>MTPQQGQGLPKRTQNHEGFVTAAYPKLRVRNDSTDKLSSLEQKFGETEPQESLYIYPQLKVSRGISDEILLEEEASVSSSNSESLTDPRDEENVTSSSEYNSVSEPFRSNYVRQQYVFDLPITVDHDASSTSLRDEMERFEDELMESSSSNMSEAKTKSKLSSLEDGGFVTYAQGRPYNVNKVPPSSSQVLRTESRHSRQISDKVSQALPNRTGQIDKTTPFESAKGVVFTFGGIVDCKAHKVQTVEKRKDIEQELEAVHQELQWFRKQSEAAENDKGKVLKALNSSKRLIEELNLYLERAQMEEHQAKEDSELESLMAVEMEHGIVDKAHNAAKAQFEDAKARNDAALSELETVKEELITVQNDYATLLTEKDLALRKAEEARAASKEIEKTVQELTIELIAARDVLESQHATHLKAEEHKIGAAMALEQDTLNWEKELKQAEEDLEKLDQQILSAKDLKSKLDTASALLQDLNFELAACMDSNLNLESEEHSNGNVVGQDKKTRSDLQTAVSLAKKNLEEVKFNIEETNEEIRLLSVASTSLKSQLEVKKIALTTLDQREGMTSVAIQSIGEELNRTINEIAIVQVKGREAREKMVEMHNKLQKAAEEADQAKLVARAAHEELRKAQEEVEHAKAGARTVQSRLLAAQKEIEASKASESHAIAAITALEETEAAQTLNNDNTSSGVALPLEEYYELSKQAQDAEEQANKRIADALSQVEIAKESELQNLTKMEKVNSKLATQKDRLEFAREKAGKAKEEKLGIEQELRKWRAELEQRRKAGESSPGALIPSKSPRESLEGEKAEAIEKRNLPTRFEVKNEAQYLNKAKSAAAATQLGQSIKTYEPKRSESVSFHDVQMLKKKKKFKILRFFSFSRKKKRNSPSLQSPSSSLHSPSSPWRW</sequence>
<gene>
    <name evidence="5" type="ORF">POM88_017571</name>
</gene>
<keyword evidence="2 3" id="KW-0175">Coiled coil</keyword>
<evidence type="ECO:0000256" key="3">
    <source>
        <dbReference type="SAM" id="Coils"/>
    </source>
</evidence>
<dbReference type="Pfam" id="PF05701">
    <property type="entry name" value="WEMBL"/>
    <property type="match status" value="1"/>
</dbReference>
<evidence type="ECO:0000313" key="5">
    <source>
        <dbReference type="EMBL" id="KAK1389393.1"/>
    </source>
</evidence>
<reference evidence="5" key="1">
    <citation type="submission" date="2023-02" db="EMBL/GenBank/DDBJ databases">
        <title>Genome of toxic invasive species Heracleum sosnowskyi carries increased number of genes despite the absence of recent whole-genome duplications.</title>
        <authorList>
            <person name="Schelkunov M."/>
            <person name="Shtratnikova V."/>
            <person name="Makarenko M."/>
            <person name="Klepikova A."/>
            <person name="Omelchenko D."/>
            <person name="Novikova G."/>
            <person name="Obukhova E."/>
            <person name="Bogdanov V."/>
            <person name="Penin A."/>
            <person name="Logacheva M."/>
        </authorList>
    </citation>
    <scope>NUCLEOTIDE SEQUENCE</scope>
    <source>
        <strain evidence="5">Hsosn_3</strain>
        <tissue evidence="5">Leaf</tissue>
    </source>
</reference>
<dbReference type="GO" id="GO:0009904">
    <property type="term" value="P:chloroplast accumulation movement"/>
    <property type="evidence" value="ECO:0007669"/>
    <property type="project" value="TreeGrafter"/>
</dbReference>
<dbReference type="Proteomes" id="UP001237642">
    <property type="component" value="Unassembled WGS sequence"/>
</dbReference>
<feature type="coiled-coil region" evidence="3">
    <location>
        <begin position="590"/>
        <end position="645"/>
    </location>
</feature>
<feature type="region of interest" description="Disordered" evidence="4">
    <location>
        <begin position="777"/>
        <end position="809"/>
    </location>
</feature>
<feature type="region of interest" description="Disordered" evidence="4">
    <location>
        <begin position="175"/>
        <end position="202"/>
    </location>
</feature>
<organism evidence="5 6">
    <name type="scientific">Heracleum sosnowskyi</name>
    <dbReference type="NCBI Taxonomy" id="360622"/>
    <lineage>
        <taxon>Eukaryota</taxon>
        <taxon>Viridiplantae</taxon>
        <taxon>Streptophyta</taxon>
        <taxon>Embryophyta</taxon>
        <taxon>Tracheophyta</taxon>
        <taxon>Spermatophyta</taxon>
        <taxon>Magnoliopsida</taxon>
        <taxon>eudicotyledons</taxon>
        <taxon>Gunneridae</taxon>
        <taxon>Pentapetalae</taxon>
        <taxon>asterids</taxon>
        <taxon>campanulids</taxon>
        <taxon>Apiales</taxon>
        <taxon>Apiaceae</taxon>
        <taxon>Apioideae</taxon>
        <taxon>apioid superclade</taxon>
        <taxon>Tordylieae</taxon>
        <taxon>Tordyliinae</taxon>
        <taxon>Heracleum</taxon>
    </lineage>
</organism>
<protein>
    <submittedName>
        <fullName evidence="5">Protein WEAK CHLOROPLAST MOVEMENT UNDER BLUE LIGHT 1</fullName>
    </submittedName>
</protein>
<dbReference type="AlphaFoldDB" id="A0AAD8IQK6"/>
<comment type="caution">
    <text evidence="5">The sequence shown here is derived from an EMBL/GenBank/DDBJ whole genome shotgun (WGS) entry which is preliminary data.</text>
</comment>
<feature type="compositionally biased region" description="Basic and acidic residues" evidence="4">
    <location>
        <begin position="193"/>
        <end position="202"/>
    </location>
</feature>
<feature type="coiled-coil region" evidence="3">
    <location>
        <begin position="426"/>
        <end position="477"/>
    </location>
</feature>
<feature type="compositionally biased region" description="Low complexity" evidence="4">
    <location>
        <begin position="76"/>
        <end position="85"/>
    </location>
</feature>
<reference evidence="5" key="2">
    <citation type="submission" date="2023-05" db="EMBL/GenBank/DDBJ databases">
        <authorList>
            <person name="Schelkunov M.I."/>
        </authorList>
    </citation>
    <scope>NUCLEOTIDE SEQUENCE</scope>
    <source>
        <strain evidence="5">Hsosn_3</strain>
        <tissue evidence="5">Leaf</tissue>
    </source>
</reference>
<feature type="region of interest" description="Disordered" evidence="4">
    <location>
        <begin position="878"/>
        <end position="902"/>
    </location>
</feature>
<evidence type="ECO:0000256" key="2">
    <source>
        <dbReference type="ARBA" id="ARBA00023054"/>
    </source>
</evidence>
<dbReference type="PANTHER" id="PTHR32054">
    <property type="entry name" value="HEAVY CHAIN, PUTATIVE, EXPRESSED-RELATED-RELATED"/>
    <property type="match status" value="1"/>
</dbReference>
<accession>A0AAD8IQK6</accession>
<feature type="coiled-coil region" evidence="3">
    <location>
        <begin position="692"/>
        <end position="775"/>
    </location>
</feature>
<comment type="similarity">
    <text evidence="1">Belongs to the WEB family.</text>
</comment>
<proteinExistence type="inferred from homology"/>
<dbReference type="GO" id="GO:0005829">
    <property type="term" value="C:cytosol"/>
    <property type="evidence" value="ECO:0007669"/>
    <property type="project" value="TreeGrafter"/>
</dbReference>
<feature type="coiled-coil region" evidence="3">
    <location>
        <begin position="513"/>
        <end position="540"/>
    </location>
</feature>
<feature type="compositionally biased region" description="Low complexity" evidence="4">
    <location>
        <begin position="883"/>
        <end position="902"/>
    </location>
</feature>
<feature type="coiled-coil region" evidence="3">
    <location>
        <begin position="242"/>
        <end position="400"/>
    </location>
</feature>
<evidence type="ECO:0000313" key="6">
    <source>
        <dbReference type="Proteomes" id="UP001237642"/>
    </source>
</evidence>
<dbReference type="EMBL" id="JAUIZM010000004">
    <property type="protein sequence ID" value="KAK1389393.1"/>
    <property type="molecule type" value="Genomic_DNA"/>
</dbReference>
<evidence type="ECO:0000256" key="4">
    <source>
        <dbReference type="SAM" id="MobiDB-lite"/>
    </source>
</evidence>
<feature type="compositionally biased region" description="Basic and acidic residues" evidence="4">
    <location>
        <begin position="795"/>
        <end position="809"/>
    </location>
</feature>
<evidence type="ECO:0000256" key="1">
    <source>
        <dbReference type="ARBA" id="ARBA00005485"/>
    </source>
</evidence>
<dbReference type="InterPro" id="IPR008545">
    <property type="entry name" value="Web"/>
</dbReference>
<dbReference type="PANTHER" id="PTHR32054:SF31">
    <property type="entry name" value="PROTEIN WEAK CHLOROPLAST MOVEMENT UNDER BLUE LIGHT 1"/>
    <property type="match status" value="1"/>
</dbReference>
<keyword evidence="6" id="KW-1185">Reference proteome</keyword>
<feature type="region of interest" description="Disordered" evidence="4">
    <location>
        <begin position="1"/>
        <end position="23"/>
    </location>
</feature>
<feature type="region of interest" description="Disordered" evidence="4">
    <location>
        <begin position="73"/>
        <end position="102"/>
    </location>
</feature>